<protein>
    <submittedName>
        <fullName evidence="1">Uncharacterized protein</fullName>
    </submittedName>
</protein>
<gene>
    <name evidence="1" type="ORF">EZS28_010960</name>
</gene>
<dbReference type="OrthoDB" id="2897838at2759"/>
<evidence type="ECO:0000313" key="2">
    <source>
        <dbReference type="Proteomes" id="UP000324800"/>
    </source>
</evidence>
<proteinExistence type="predicted"/>
<dbReference type="Proteomes" id="UP000324800">
    <property type="component" value="Unassembled WGS sequence"/>
</dbReference>
<evidence type="ECO:0000313" key="1">
    <source>
        <dbReference type="EMBL" id="KAA6393508.1"/>
    </source>
</evidence>
<feature type="non-terminal residue" evidence="1">
    <location>
        <position position="68"/>
    </location>
</feature>
<reference evidence="1 2" key="1">
    <citation type="submission" date="2019-03" db="EMBL/GenBank/DDBJ databases">
        <title>Single cell metagenomics reveals metabolic interactions within the superorganism composed of flagellate Streblomastix strix and complex community of Bacteroidetes bacteria on its surface.</title>
        <authorList>
            <person name="Treitli S.C."/>
            <person name="Kolisko M."/>
            <person name="Husnik F."/>
            <person name="Keeling P."/>
            <person name="Hampl V."/>
        </authorList>
    </citation>
    <scope>NUCLEOTIDE SEQUENCE [LARGE SCALE GENOMIC DNA]</scope>
    <source>
        <strain evidence="1">ST1C</strain>
    </source>
</reference>
<sequence length="68" mass="8009">MSKRLSKYISFCPVRGAYKFNALSMSWYNLDHYLHPAVNQILKALAKIERDKEQAIITKPEWKGQVWP</sequence>
<organism evidence="1 2">
    <name type="scientific">Streblomastix strix</name>
    <dbReference type="NCBI Taxonomy" id="222440"/>
    <lineage>
        <taxon>Eukaryota</taxon>
        <taxon>Metamonada</taxon>
        <taxon>Preaxostyla</taxon>
        <taxon>Oxymonadida</taxon>
        <taxon>Streblomastigidae</taxon>
        <taxon>Streblomastix</taxon>
    </lineage>
</organism>
<dbReference type="EMBL" id="SNRW01002209">
    <property type="protein sequence ID" value="KAA6393508.1"/>
    <property type="molecule type" value="Genomic_DNA"/>
</dbReference>
<accession>A0A5J4WF20</accession>
<dbReference type="AlphaFoldDB" id="A0A5J4WF20"/>
<comment type="caution">
    <text evidence="1">The sequence shown here is derived from an EMBL/GenBank/DDBJ whole genome shotgun (WGS) entry which is preliminary data.</text>
</comment>
<name>A0A5J4WF20_9EUKA</name>